<sequence>MTSNRPIQPPLLHFPQWQGSGLTNEVQIGVQTLRDYFHETTALSVQLSFGPLTRLHNIIAYQPLLTQLQNAKNLLEQNQPEKLVLIAGDCAAEVAPVDYLNKLYGEQLTIVWLDAHGDLNTPESSESGHFHGMPLRLLLDGEFGGTNMKVSSPIESSQVLLAGLRDLDTPENTFISENSIPVFTDIINWKQQLLDKLLERNTKYLYIHLDLDVLDPDIFPAVKCPSPNGFNPKTVAKFIQQAINDYDVIGLSLTETIAETQQQLEPIEDILGVYKNYLTS</sequence>
<gene>
    <name evidence="5" type="ORF">SAMN04487995_0323</name>
</gene>
<dbReference type="GO" id="GO:0004053">
    <property type="term" value="F:arginase activity"/>
    <property type="evidence" value="ECO:0007669"/>
    <property type="project" value="TreeGrafter"/>
</dbReference>
<dbReference type="OrthoDB" id="9788689at2"/>
<dbReference type="InterPro" id="IPR023696">
    <property type="entry name" value="Ureohydrolase_dom_sf"/>
</dbReference>
<evidence type="ECO:0000313" key="6">
    <source>
        <dbReference type="Proteomes" id="UP000199532"/>
    </source>
</evidence>
<dbReference type="PANTHER" id="PTHR43782">
    <property type="entry name" value="ARGINASE"/>
    <property type="match status" value="1"/>
</dbReference>
<dbReference type="Gene3D" id="3.40.800.10">
    <property type="entry name" value="Ureohydrolase domain"/>
    <property type="match status" value="1"/>
</dbReference>
<organism evidence="5 6">
    <name type="scientific">Dyadobacter koreensis</name>
    <dbReference type="NCBI Taxonomy" id="408657"/>
    <lineage>
        <taxon>Bacteria</taxon>
        <taxon>Pseudomonadati</taxon>
        <taxon>Bacteroidota</taxon>
        <taxon>Cytophagia</taxon>
        <taxon>Cytophagales</taxon>
        <taxon>Spirosomataceae</taxon>
        <taxon>Dyadobacter</taxon>
    </lineage>
</organism>
<evidence type="ECO:0000256" key="3">
    <source>
        <dbReference type="ARBA" id="ARBA00023211"/>
    </source>
</evidence>
<dbReference type="PANTHER" id="PTHR43782:SF3">
    <property type="entry name" value="ARGINASE"/>
    <property type="match status" value="1"/>
</dbReference>
<dbReference type="PRINTS" id="PR00116">
    <property type="entry name" value="ARGINASE"/>
</dbReference>
<dbReference type="AlphaFoldDB" id="A0A1H6Q5Q6"/>
<dbReference type="InterPro" id="IPR006035">
    <property type="entry name" value="Ureohydrolase"/>
</dbReference>
<dbReference type="Pfam" id="PF00491">
    <property type="entry name" value="Arginase"/>
    <property type="match status" value="1"/>
</dbReference>
<dbReference type="GO" id="GO:0005829">
    <property type="term" value="C:cytosol"/>
    <property type="evidence" value="ECO:0007669"/>
    <property type="project" value="TreeGrafter"/>
</dbReference>
<evidence type="ECO:0000256" key="1">
    <source>
        <dbReference type="ARBA" id="ARBA00022723"/>
    </source>
</evidence>
<keyword evidence="1" id="KW-0479">Metal-binding</keyword>
<dbReference type="GO" id="GO:0030145">
    <property type="term" value="F:manganese ion binding"/>
    <property type="evidence" value="ECO:0007669"/>
    <property type="project" value="TreeGrafter"/>
</dbReference>
<evidence type="ECO:0000256" key="4">
    <source>
        <dbReference type="PROSITE-ProRule" id="PRU00742"/>
    </source>
</evidence>
<evidence type="ECO:0000313" key="5">
    <source>
        <dbReference type="EMBL" id="SEI39113.1"/>
    </source>
</evidence>
<dbReference type="PROSITE" id="PS51409">
    <property type="entry name" value="ARGINASE_2"/>
    <property type="match status" value="1"/>
</dbReference>
<protein>
    <submittedName>
        <fullName evidence="5">Arginase</fullName>
    </submittedName>
</protein>
<keyword evidence="2" id="KW-0378">Hydrolase</keyword>
<comment type="similarity">
    <text evidence="4">Belongs to the arginase family.</text>
</comment>
<dbReference type="Proteomes" id="UP000199532">
    <property type="component" value="Unassembled WGS sequence"/>
</dbReference>
<accession>A0A1H6Q5Q6</accession>
<dbReference type="STRING" id="408657.SAMN04487995_0323"/>
<dbReference type="SUPFAM" id="SSF52768">
    <property type="entry name" value="Arginase/deacetylase"/>
    <property type="match status" value="1"/>
</dbReference>
<keyword evidence="6" id="KW-1185">Reference proteome</keyword>
<evidence type="ECO:0000256" key="2">
    <source>
        <dbReference type="ARBA" id="ARBA00022801"/>
    </source>
</evidence>
<dbReference type="RefSeq" id="WP_090331248.1">
    <property type="nucleotide sequence ID" value="NZ_FNXY01000001.1"/>
</dbReference>
<name>A0A1H6Q5Q6_9BACT</name>
<proteinExistence type="inferred from homology"/>
<dbReference type="EMBL" id="FNXY01000001">
    <property type="protein sequence ID" value="SEI39113.1"/>
    <property type="molecule type" value="Genomic_DNA"/>
</dbReference>
<keyword evidence="3" id="KW-0464">Manganese</keyword>
<reference evidence="5 6" key="1">
    <citation type="submission" date="2016-10" db="EMBL/GenBank/DDBJ databases">
        <authorList>
            <person name="de Groot N.N."/>
        </authorList>
    </citation>
    <scope>NUCLEOTIDE SEQUENCE [LARGE SCALE GENOMIC DNA]</scope>
    <source>
        <strain evidence="5 6">DSM 19938</strain>
    </source>
</reference>
<dbReference type="CDD" id="cd09999">
    <property type="entry name" value="Arginase-like_1"/>
    <property type="match status" value="1"/>
</dbReference>